<comment type="caution">
    <text evidence="2">The sequence shown here is derived from an EMBL/GenBank/DDBJ whole genome shotgun (WGS) entry which is preliminary data.</text>
</comment>
<dbReference type="EMBL" id="JBBKAK010000001">
    <property type="protein sequence ID" value="MEJ8672955.1"/>
    <property type="molecule type" value="Genomic_DNA"/>
</dbReference>
<name>A0ABU8UXK0_9ACTN</name>
<accession>A0ABU8UXK0</accession>
<organism evidence="2 3">
    <name type="scientific">Streptomyces machairae</name>
    <dbReference type="NCBI Taxonomy" id="3134109"/>
    <lineage>
        <taxon>Bacteria</taxon>
        <taxon>Bacillati</taxon>
        <taxon>Actinomycetota</taxon>
        <taxon>Actinomycetes</taxon>
        <taxon>Kitasatosporales</taxon>
        <taxon>Streptomycetaceae</taxon>
        <taxon>Streptomyces</taxon>
    </lineage>
</organism>
<evidence type="ECO:0000256" key="1">
    <source>
        <dbReference type="SAM" id="MobiDB-lite"/>
    </source>
</evidence>
<sequence>MEEPKSRPETPAQARPARDETQSAAAIGVPTSAVKIVDAEDEF</sequence>
<evidence type="ECO:0000313" key="2">
    <source>
        <dbReference type="EMBL" id="MEJ8672955.1"/>
    </source>
</evidence>
<proteinExistence type="predicted"/>
<evidence type="ECO:0000313" key="3">
    <source>
        <dbReference type="Proteomes" id="UP001376459"/>
    </source>
</evidence>
<gene>
    <name evidence="2" type="ORF">WKI71_44995</name>
</gene>
<dbReference type="Proteomes" id="UP001376459">
    <property type="component" value="Unassembled WGS sequence"/>
</dbReference>
<reference evidence="2 3" key="1">
    <citation type="submission" date="2024-03" db="EMBL/GenBank/DDBJ databases">
        <title>Novel Streptomyces species of biotechnological and ecological value are a feature of Machair soil.</title>
        <authorList>
            <person name="Prole J.R."/>
            <person name="Goodfellow M."/>
            <person name="Allenby N."/>
            <person name="Ward A.C."/>
        </authorList>
    </citation>
    <scope>NUCLEOTIDE SEQUENCE [LARGE SCALE GENOMIC DNA]</scope>
    <source>
        <strain evidence="2 3">MS1.AVA.1</strain>
    </source>
</reference>
<keyword evidence="3" id="KW-1185">Reference proteome</keyword>
<feature type="region of interest" description="Disordered" evidence="1">
    <location>
        <begin position="1"/>
        <end position="29"/>
    </location>
</feature>
<protein>
    <submittedName>
        <fullName evidence="2">Uncharacterized protein</fullName>
    </submittedName>
</protein>